<keyword evidence="6" id="KW-1185">Reference proteome</keyword>
<dbReference type="OrthoDB" id="3687641at2759"/>
<comment type="similarity">
    <text evidence="2">Belongs to the ustYa family.</text>
</comment>
<accession>A0A364KW17</accession>
<feature type="transmembrane region" description="Helical" evidence="4">
    <location>
        <begin position="50"/>
        <end position="74"/>
    </location>
</feature>
<dbReference type="Proteomes" id="UP000249363">
    <property type="component" value="Unassembled WGS sequence"/>
</dbReference>
<evidence type="ECO:0000256" key="2">
    <source>
        <dbReference type="ARBA" id="ARBA00035112"/>
    </source>
</evidence>
<keyword evidence="4" id="KW-0812">Transmembrane</keyword>
<dbReference type="STRING" id="1196081.A0A364KW17"/>
<evidence type="ECO:0000256" key="4">
    <source>
        <dbReference type="SAM" id="Phobius"/>
    </source>
</evidence>
<reference evidence="5 6" key="1">
    <citation type="journal article" date="2017" name="Biotechnol. Biofuels">
        <title>Differential beta-glucosidase expression as a function of carbon source availability in Talaromyces amestolkiae: a genomic and proteomic approach.</title>
        <authorList>
            <person name="de Eugenio L.I."/>
            <person name="Mendez-Liter J.A."/>
            <person name="Nieto-Dominguez M."/>
            <person name="Alonso L."/>
            <person name="Gil-Munoz J."/>
            <person name="Barriuso J."/>
            <person name="Prieto A."/>
            <person name="Martinez M.J."/>
        </authorList>
    </citation>
    <scope>NUCLEOTIDE SEQUENCE [LARGE SCALE GENOMIC DNA]</scope>
    <source>
        <strain evidence="5 6">CIB</strain>
    </source>
</reference>
<proteinExistence type="inferred from homology"/>
<keyword evidence="4" id="KW-0472">Membrane</keyword>
<evidence type="ECO:0000256" key="3">
    <source>
        <dbReference type="SAM" id="MobiDB-lite"/>
    </source>
</evidence>
<dbReference type="Pfam" id="PF11807">
    <property type="entry name" value="UstYa"/>
    <property type="match status" value="1"/>
</dbReference>
<evidence type="ECO:0000256" key="1">
    <source>
        <dbReference type="ARBA" id="ARBA00004685"/>
    </source>
</evidence>
<sequence length="312" mass="36040">MSEYTHIPSSDDDIFSQKDDQTESGNLLGNGHSPQIDQRRIWPYIKRQPLLYAVVFAFIFLFGLNIVLATSLYLKTRDVGDKYGKSHLNSNETTYFTTENDCARRLSVYSPAYDAIEYLESGLYDAFGGDEYIGRPTERTEKAWKGLWQRQCPTEPLDEAILVEDWAMPMLNRTKTELRFYEYVETSEASGYTAWLEVYHQLACLDLIRQYSWLVAGNLSVELIPEELKKSPEENRMHVDQCIDTLRMSLMCHGDTTPMMITQDRDVKSGYRGDPNGHAKCRNFSKLQAWTESHGVEHWKTSSDFHNHGDRS</sequence>
<comment type="caution">
    <text evidence="5">The sequence shown here is derived from an EMBL/GenBank/DDBJ whole genome shotgun (WGS) entry which is preliminary data.</text>
</comment>
<keyword evidence="4" id="KW-1133">Transmembrane helix</keyword>
<evidence type="ECO:0000313" key="5">
    <source>
        <dbReference type="EMBL" id="RAO67755.1"/>
    </source>
</evidence>
<dbReference type="PANTHER" id="PTHR33365:SF4">
    <property type="entry name" value="CYCLOCHLOROTINE BIOSYNTHESIS PROTEIN O"/>
    <property type="match status" value="1"/>
</dbReference>
<dbReference type="PANTHER" id="PTHR33365">
    <property type="entry name" value="YALI0B05434P"/>
    <property type="match status" value="1"/>
</dbReference>
<dbReference type="InterPro" id="IPR021765">
    <property type="entry name" value="UstYa-like"/>
</dbReference>
<dbReference type="RefSeq" id="XP_040732271.1">
    <property type="nucleotide sequence ID" value="XM_040876059.1"/>
</dbReference>
<gene>
    <name evidence="5" type="ORF">BHQ10_003767</name>
</gene>
<dbReference type="GeneID" id="63792983"/>
<dbReference type="AlphaFoldDB" id="A0A364KW17"/>
<dbReference type="EMBL" id="MIKG01000006">
    <property type="protein sequence ID" value="RAO67755.1"/>
    <property type="molecule type" value="Genomic_DNA"/>
</dbReference>
<comment type="pathway">
    <text evidence="1">Mycotoxin biosynthesis.</text>
</comment>
<name>A0A364KW17_TALAM</name>
<protein>
    <submittedName>
        <fullName evidence="5">Uncharacterized protein</fullName>
    </submittedName>
</protein>
<dbReference type="GO" id="GO:0043386">
    <property type="term" value="P:mycotoxin biosynthetic process"/>
    <property type="evidence" value="ECO:0007669"/>
    <property type="project" value="InterPro"/>
</dbReference>
<feature type="region of interest" description="Disordered" evidence="3">
    <location>
        <begin position="1"/>
        <end position="31"/>
    </location>
</feature>
<organism evidence="5 6">
    <name type="scientific">Talaromyces amestolkiae</name>
    <dbReference type="NCBI Taxonomy" id="1196081"/>
    <lineage>
        <taxon>Eukaryota</taxon>
        <taxon>Fungi</taxon>
        <taxon>Dikarya</taxon>
        <taxon>Ascomycota</taxon>
        <taxon>Pezizomycotina</taxon>
        <taxon>Eurotiomycetes</taxon>
        <taxon>Eurotiomycetidae</taxon>
        <taxon>Eurotiales</taxon>
        <taxon>Trichocomaceae</taxon>
        <taxon>Talaromyces</taxon>
        <taxon>Talaromyces sect. Talaromyces</taxon>
    </lineage>
</organism>
<evidence type="ECO:0000313" key="6">
    <source>
        <dbReference type="Proteomes" id="UP000249363"/>
    </source>
</evidence>